<feature type="region of interest" description="Disordered" evidence="1">
    <location>
        <begin position="50"/>
        <end position="73"/>
    </location>
</feature>
<evidence type="ECO:0000313" key="2">
    <source>
        <dbReference type="EMBL" id="ATI42675.1"/>
    </source>
</evidence>
<reference evidence="2 3" key="1">
    <citation type="submission" date="2017-05" db="EMBL/GenBank/DDBJ databases">
        <title>Comparative genomic and metabolic analysis of manganese-oxidizing mechanisms in Celeribater manganoxidans DY25T: its adaption to the environment of polymetallic nodule.</title>
        <authorList>
            <person name="Wang X."/>
        </authorList>
    </citation>
    <scope>NUCLEOTIDE SEQUENCE [LARGE SCALE GENOMIC DNA]</scope>
    <source>
        <strain evidence="2 3">DY25</strain>
    </source>
</reference>
<proteinExistence type="predicted"/>
<gene>
    <name evidence="2" type="ORF">CBW24_12110</name>
</gene>
<accession>A0A291M1R9</accession>
<evidence type="ECO:0000256" key="1">
    <source>
        <dbReference type="SAM" id="MobiDB-lite"/>
    </source>
</evidence>
<dbReference type="EMBL" id="CP021404">
    <property type="protein sequence ID" value="ATI42675.1"/>
    <property type="molecule type" value="Genomic_DNA"/>
</dbReference>
<protein>
    <submittedName>
        <fullName evidence="2">Uncharacterized protein</fullName>
    </submittedName>
</protein>
<keyword evidence="3" id="KW-1185">Reference proteome</keyword>
<evidence type="ECO:0000313" key="3">
    <source>
        <dbReference type="Proteomes" id="UP000219050"/>
    </source>
</evidence>
<sequence length="84" mass="9425">MLRAAQKLVMCRKQKGAGLREEEETGAGIRRPREEDGPFRTVVGRIVMRPGMRGDDLREEEGPSPFSEGPGRRTGLSELWWVAS</sequence>
<dbReference type="AlphaFoldDB" id="A0A291M1R9"/>
<dbReference type="Proteomes" id="UP000219050">
    <property type="component" value="Chromosome"/>
</dbReference>
<name>A0A291M1R9_9RHOB</name>
<dbReference type="KEGG" id="cmag:CBW24_12110"/>
<feature type="region of interest" description="Disordered" evidence="1">
    <location>
        <begin position="14"/>
        <end position="38"/>
    </location>
</feature>
<organism evidence="2 3">
    <name type="scientific">Pacificitalea manganoxidans</name>
    <dbReference type="NCBI Taxonomy" id="1411902"/>
    <lineage>
        <taxon>Bacteria</taxon>
        <taxon>Pseudomonadati</taxon>
        <taxon>Pseudomonadota</taxon>
        <taxon>Alphaproteobacteria</taxon>
        <taxon>Rhodobacterales</taxon>
        <taxon>Paracoccaceae</taxon>
        <taxon>Pacificitalea</taxon>
    </lineage>
</organism>